<dbReference type="InterPro" id="IPR022653">
    <property type="entry name" value="De-COase2_pyr-phos_BS"/>
</dbReference>
<dbReference type="Gene3D" id="3.20.20.10">
    <property type="entry name" value="Alanine racemase"/>
    <property type="match status" value="1"/>
</dbReference>
<evidence type="ECO:0000313" key="5">
    <source>
        <dbReference type="Proteomes" id="UP000199440"/>
    </source>
</evidence>
<comment type="cofactor">
    <cofactor evidence="1">
        <name>pyridoxal 5'-phosphate</name>
        <dbReference type="ChEBI" id="CHEBI:597326"/>
    </cofactor>
</comment>
<feature type="domain" description="Orn/DAP/Arg decarboxylase 2 N-terminal" evidence="3">
    <location>
        <begin position="59"/>
        <end position="260"/>
    </location>
</feature>
<dbReference type="OrthoDB" id="9802241at2"/>
<name>A0A1G9VB85_9FLAO</name>
<dbReference type="Proteomes" id="UP000199440">
    <property type="component" value="Unassembled WGS sequence"/>
</dbReference>
<gene>
    <name evidence="4" type="ORF">SAMN04488514_11319</name>
</gene>
<dbReference type="PANTHER" id="PTHR43727">
    <property type="entry name" value="DIAMINOPIMELATE DECARBOXYLASE"/>
    <property type="match status" value="1"/>
</dbReference>
<dbReference type="PROSITE" id="PS00878">
    <property type="entry name" value="ODR_DC_2_1"/>
    <property type="match status" value="1"/>
</dbReference>
<dbReference type="SUPFAM" id="SSF50621">
    <property type="entry name" value="Alanine racemase C-terminal domain-like"/>
    <property type="match status" value="1"/>
</dbReference>
<keyword evidence="5" id="KW-1185">Reference proteome</keyword>
<dbReference type="STRING" id="192904.SAMN04488514_11319"/>
<dbReference type="InterPro" id="IPR042152">
    <property type="entry name" value="Y4yA-like"/>
</dbReference>
<dbReference type="GO" id="GO:0009089">
    <property type="term" value="P:lysine biosynthetic process via diaminopimelate"/>
    <property type="evidence" value="ECO:0007669"/>
    <property type="project" value="TreeGrafter"/>
</dbReference>
<accession>A0A1G9VB85</accession>
<evidence type="ECO:0000259" key="3">
    <source>
        <dbReference type="Pfam" id="PF02784"/>
    </source>
</evidence>
<organism evidence="4 5">
    <name type="scientific">Kriegella aquimaris</name>
    <dbReference type="NCBI Taxonomy" id="192904"/>
    <lineage>
        <taxon>Bacteria</taxon>
        <taxon>Pseudomonadati</taxon>
        <taxon>Bacteroidota</taxon>
        <taxon>Flavobacteriia</taxon>
        <taxon>Flavobacteriales</taxon>
        <taxon>Flavobacteriaceae</taxon>
        <taxon>Kriegella</taxon>
    </lineage>
</organism>
<dbReference type="InterPro" id="IPR022644">
    <property type="entry name" value="De-COase2_N"/>
</dbReference>
<proteinExistence type="predicted"/>
<dbReference type="InterPro" id="IPR009006">
    <property type="entry name" value="Ala_racemase/Decarboxylase_C"/>
</dbReference>
<sequence>MDNNTYFKSTGKNQLTPITSTWMHQFMGNSELVEELVEKYGSPINVHHIPSFHKNIMEYQEVFENFEVNGQIYFARKANKSQILVKSAIEFGIGVDTASYRELEQAISLGGTNDNVVLTAAIKNEALMRLAIQNQIPIIIDNLDELQLANKVAGDLNQKATIGLRISGFQVGKQKLYSRFGFDIEQDVYNLKVWFSDSSTFKNLQLTGFHFHLDGYSIEERGEATIQSLTIVQQFRQMGHHIEFLDIGGGILMNYLESKAEWVTFQNNLKDAVLGKGEAITFNNNGLGFSLNDKYQLQGDLKTYPYYNEVNGAKFLSEVLSYKNENGQTVAELIKEANIQMRIEPGRSLLNQVGLTLGTVAHRKRDAKGNWLVGLEMNMSQLKSSSADFLLDPFVIYRSETEENESAEVYFTGAYCLEQDVLLKRKLVFPRLPSRGDYVAFVNTAGYMMHFYETEAHLFELSQNLYINREAENLEVEHIHNDSNLIREKETVDMKEN</sequence>
<keyword evidence="2" id="KW-0663">Pyridoxal phosphate</keyword>
<dbReference type="AlphaFoldDB" id="A0A1G9VB85"/>
<dbReference type="Pfam" id="PF02784">
    <property type="entry name" value="Orn_Arg_deC_N"/>
    <property type="match status" value="1"/>
</dbReference>
<dbReference type="SUPFAM" id="SSF51419">
    <property type="entry name" value="PLP-binding barrel"/>
    <property type="match status" value="1"/>
</dbReference>
<reference evidence="4 5" key="1">
    <citation type="submission" date="2016-10" db="EMBL/GenBank/DDBJ databases">
        <authorList>
            <person name="de Groot N.N."/>
        </authorList>
    </citation>
    <scope>NUCLEOTIDE SEQUENCE [LARGE SCALE GENOMIC DNA]</scope>
    <source>
        <strain evidence="4 5">DSM 19886</strain>
    </source>
</reference>
<dbReference type="EMBL" id="FNGV01000013">
    <property type="protein sequence ID" value="SDM69498.1"/>
    <property type="molecule type" value="Genomic_DNA"/>
</dbReference>
<dbReference type="RefSeq" id="WP_089893585.1">
    <property type="nucleotide sequence ID" value="NZ_FNGV01000013.1"/>
</dbReference>
<evidence type="ECO:0000256" key="2">
    <source>
        <dbReference type="ARBA" id="ARBA00022898"/>
    </source>
</evidence>
<dbReference type="CDD" id="cd06842">
    <property type="entry name" value="PLPDE_III_Y4yA_like"/>
    <property type="match status" value="1"/>
</dbReference>
<evidence type="ECO:0000256" key="1">
    <source>
        <dbReference type="ARBA" id="ARBA00001933"/>
    </source>
</evidence>
<dbReference type="PANTHER" id="PTHR43727:SF2">
    <property type="entry name" value="GROUP IV DECARBOXYLASE"/>
    <property type="match status" value="1"/>
</dbReference>
<protein>
    <submittedName>
        <fullName evidence="4">Diaminopimelate decarboxylase</fullName>
    </submittedName>
</protein>
<dbReference type="Gene3D" id="2.40.37.10">
    <property type="entry name" value="Lyase, Ornithine Decarboxylase, Chain A, domain 1"/>
    <property type="match status" value="1"/>
</dbReference>
<dbReference type="GO" id="GO:0008836">
    <property type="term" value="F:diaminopimelate decarboxylase activity"/>
    <property type="evidence" value="ECO:0007669"/>
    <property type="project" value="TreeGrafter"/>
</dbReference>
<dbReference type="InterPro" id="IPR029066">
    <property type="entry name" value="PLP-binding_barrel"/>
</dbReference>
<evidence type="ECO:0000313" key="4">
    <source>
        <dbReference type="EMBL" id="SDM69498.1"/>
    </source>
</evidence>